<name>A0A438N1V1_EXOME</name>
<evidence type="ECO:0000259" key="3">
    <source>
        <dbReference type="PROSITE" id="PS50181"/>
    </source>
</evidence>
<dbReference type="PANTHER" id="PTHR12874:SF9">
    <property type="entry name" value="F-BOX ONLY PROTEIN 48"/>
    <property type="match status" value="1"/>
</dbReference>
<keyword evidence="1" id="KW-0833">Ubl conjugation pathway</keyword>
<feature type="region of interest" description="Disordered" evidence="2">
    <location>
        <begin position="176"/>
        <end position="211"/>
    </location>
</feature>
<evidence type="ECO:0000313" key="5">
    <source>
        <dbReference type="Proteomes" id="UP000288859"/>
    </source>
</evidence>
<feature type="domain" description="F-box" evidence="3">
    <location>
        <begin position="240"/>
        <end position="290"/>
    </location>
</feature>
<dbReference type="EMBL" id="NAJM01000027">
    <property type="protein sequence ID" value="RVX69708.1"/>
    <property type="molecule type" value="Genomic_DNA"/>
</dbReference>
<dbReference type="InterPro" id="IPR036047">
    <property type="entry name" value="F-box-like_dom_sf"/>
</dbReference>
<feature type="region of interest" description="Disordered" evidence="2">
    <location>
        <begin position="1"/>
        <end position="154"/>
    </location>
</feature>
<feature type="compositionally biased region" description="Basic and acidic residues" evidence="2">
    <location>
        <begin position="50"/>
        <end position="60"/>
    </location>
</feature>
<dbReference type="PANTHER" id="PTHR12874">
    <property type="entry name" value="F-BOX ONLY PROTEIN 48-RELATED"/>
    <property type="match status" value="1"/>
</dbReference>
<organism evidence="4 5">
    <name type="scientific">Exophiala mesophila</name>
    <name type="common">Black yeast-like fungus</name>
    <dbReference type="NCBI Taxonomy" id="212818"/>
    <lineage>
        <taxon>Eukaryota</taxon>
        <taxon>Fungi</taxon>
        <taxon>Dikarya</taxon>
        <taxon>Ascomycota</taxon>
        <taxon>Pezizomycotina</taxon>
        <taxon>Eurotiomycetes</taxon>
        <taxon>Chaetothyriomycetidae</taxon>
        <taxon>Chaetothyriales</taxon>
        <taxon>Herpotrichiellaceae</taxon>
        <taxon>Exophiala</taxon>
    </lineage>
</organism>
<dbReference type="SUPFAM" id="SSF81383">
    <property type="entry name" value="F-box domain"/>
    <property type="match status" value="1"/>
</dbReference>
<feature type="compositionally biased region" description="Polar residues" evidence="2">
    <location>
        <begin position="182"/>
        <end position="193"/>
    </location>
</feature>
<dbReference type="GO" id="GO:0019005">
    <property type="term" value="C:SCF ubiquitin ligase complex"/>
    <property type="evidence" value="ECO:0007669"/>
    <property type="project" value="TreeGrafter"/>
</dbReference>
<comment type="caution">
    <text evidence="4">The sequence shown here is derived from an EMBL/GenBank/DDBJ whole genome shotgun (WGS) entry which is preliminary data.</text>
</comment>
<protein>
    <recommendedName>
        <fullName evidence="3">F-box domain-containing protein</fullName>
    </recommendedName>
</protein>
<dbReference type="Pfam" id="PF19270">
    <property type="entry name" value="FBO_C"/>
    <property type="match status" value="1"/>
</dbReference>
<dbReference type="InterPro" id="IPR045464">
    <property type="entry name" value="Hrt3/FBXO9_C"/>
</dbReference>
<reference evidence="4 5" key="1">
    <citation type="submission" date="2017-03" db="EMBL/GenBank/DDBJ databases">
        <title>Genomes of endolithic fungi from Antarctica.</title>
        <authorList>
            <person name="Coleine C."/>
            <person name="Masonjones S."/>
            <person name="Stajich J.E."/>
        </authorList>
    </citation>
    <scope>NUCLEOTIDE SEQUENCE [LARGE SCALE GENOMIC DNA]</scope>
    <source>
        <strain evidence="4 5">CCFEE 6314</strain>
    </source>
</reference>
<dbReference type="OrthoDB" id="2117972at2759"/>
<dbReference type="PROSITE" id="PS50181">
    <property type="entry name" value="FBOX"/>
    <property type="match status" value="1"/>
</dbReference>
<dbReference type="InterPro" id="IPR001810">
    <property type="entry name" value="F-box_dom"/>
</dbReference>
<feature type="compositionally biased region" description="Polar residues" evidence="2">
    <location>
        <begin position="33"/>
        <end position="44"/>
    </location>
</feature>
<dbReference type="GO" id="GO:0031146">
    <property type="term" value="P:SCF-dependent proteasomal ubiquitin-dependent protein catabolic process"/>
    <property type="evidence" value="ECO:0007669"/>
    <property type="project" value="TreeGrafter"/>
</dbReference>
<evidence type="ECO:0000313" key="4">
    <source>
        <dbReference type="EMBL" id="RVX69708.1"/>
    </source>
</evidence>
<sequence>MADPTGETASALEQFRQEWKNEVEARARHAGQGPQNQQEQTRSTAGKARRISEVRPERPIHKPPTRHPAADINDELDEQHSNVEPQRGDSGGPPNISASTSTSTSMIQRIEGLSLRHVDDDEFSIKRPTAEPKSALEHYERAVERESQGKLGDSISHYRKAYRLDAKVDQSYRNKHFPAKSKPTNQLNPSNAPVTVPNPAHHSSKDPPTETISTLQLIQSFADAPIQEAPPMIEGDIPPPCAINRLPAEVLLELLQHVGIRDPALVMRLALVCKKLAYMVYTDNGMWKRIALGPEFGLAGQQYQFATDLQGREAIYQVLEDDEDEYDPALSIVTESNFPSDTVWRDVFHSYPRIRFTGVYISTVNYSRPGGASATPNTWSNPVHIVTYYRYLRFFRDGTCISLLTTNEPIEVVHHLTKENLSFVRSSGKKDAGHLTSLATTTLTRERESVAHHGNIATSGISATSHAPPPSAQQIMKHALRGRWRLCHPSLETPTEATALVDQGSGAISGVTAAGPDALSMSSPSPIISPDDLHIETEGAGPRYMYTMHLSLKSAGPARSRHTTKNNKLVWKGFWSYNVLTSDWAEFHLKNDKPFFFSRVRGYGLGY</sequence>
<gene>
    <name evidence="4" type="ORF">B0A52_06352</name>
</gene>
<evidence type="ECO:0000256" key="2">
    <source>
        <dbReference type="SAM" id="MobiDB-lite"/>
    </source>
</evidence>
<dbReference type="VEuPathDB" id="FungiDB:PV10_06243"/>
<feature type="compositionally biased region" description="Basic and acidic residues" evidence="2">
    <location>
        <begin position="114"/>
        <end position="148"/>
    </location>
</feature>
<dbReference type="Proteomes" id="UP000288859">
    <property type="component" value="Unassembled WGS sequence"/>
</dbReference>
<dbReference type="AlphaFoldDB" id="A0A438N1V1"/>
<accession>A0A438N1V1</accession>
<dbReference type="GO" id="GO:0005737">
    <property type="term" value="C:cytoplasm"/>
    <property type="evidence" value="ECO:0007669"/>
    <property type="project" value="TreeGrafter"/>
</dbReference>
<feature type="compositionally biased region" description="Basic and acidic residues" evidence="2">
    <location>
        <begin position="15"/>
        <end position="27"/>
    </location>
</feature>
<proteinExistence type="predicted"/>
<evidence type="ECO:0000256" key="1">
    <source>
        <dbReference type="ARBA" id="ARBA00022786"/>
    </source>
</evidence>
<dbReference type="Pfam" id="PF12937">
    <property type="entry name" value="F-box-like"/>
    <property type="match status" value="1"/>
</dbReference>